<dbReference type="EMBL" id="JACMSC010000022">
    <property type="protein sequence ID" value="KAG6469387.1"/>
    <property type="molecule type" value="Genomic_DNA"/>
</dbReference>
<dbReference type="Pfam" id="PF10392">
    <property type="entry name" value="COG5_N"/>
    <property type="match status" value="1"/>
</dbReference>
<dbReference type="PANTHER" id="PTHR13228">
    <property type="entry name" value="CONSERVED OLIGOMERIC GOLGI COMPLEX COMPONENT 5"/>
    <property type="match status" value="1"/>
</dbReference>
<protein>
    <recommendedName>
        <fullName evidence="2">Conserved oligomeric Golgi complex subunit 5 N-terminal domain-containing protein</fullName>
    </recommendedName>
</protein>
<dbReference type="InterPro" id="IPR019465">
    <property type="entry name" value="Cog5"/>
</dbReference>
<dbReference type="PANTHER" id="PTHR13228:SF3">
    <property type="entry name" value="CONSERVED OLIGOMERIC GOLGI COMPLEX SUBUNIT 5"/>
    <property type="match status" value="1"/>
</dbReference>
<dbReference type="Proteomes" id="UP000734854">
    <property type="component" value="Unassembled WGS sequence"/>
</dbReference>
<sequence>MIRASPGILPSSPLQKLGTFKNPSTSNTAASSADASRSPSPLEAFASDPIFSAFLSPEFDSDRFSSQALSSGSVAALAESLQDAIRLIQSHLRMEVLSSHPAFLSQLVSLRSSESSLASVRSGVESLHSSVLTPPLPSRSRRASPGGSFPHYPAIQPPRLCRYPRFRCSTPPLLTFSRKLRDLVSSGPPDCLDLSKAAEMHHEIELLYQERGLSGISVVENEIRWLSGDRDSLED</sequence>
<keyword evidence="4" id="KW-1185">Reference proteome</keyword>
<accession>A0A8J5C6X3</accession>
<evidence type="ECO:0000256" key="1">
    <source>
        <dbReference type="SAM" id="MobiDB-lite"/>
    </source>
</evidence>
<name>A0A8J5C6X3_ZINOF</name>
<dbReference type="InterPro" id="IPR049176">
    <property type="entry name" value="COG5_N"/>
</dbReference>
<feature type="compositionally biased region" description="Low complexity" evidence="1">
    <location>
        <begin position="22"/>
        <end position="41"/>
    </location>
</feature>
<proteinExistence type="predicted"/>
<dbReference type="AlphaFoldDB" id="A0A8J5C6X3"/>
<feature type="region of interest" description="Disordered" evidence="1">
    <location>
        <begin position="1"/>
        <end position="41"/>
    </location>
</feature>
<reference evidence="3 4" key="1">
    <citation type="submission" date="2020-08" db="EMBL/GenBank/DDBJ databases">
        <title>Plant Genome Project.</title>
        <authorList>
            <person name="Zhang R.-G."/>
        </authorList>
    </citation>
    <scope>NUCLEOTIDE SEQUENCE [LARGE SCALE GENOMIC DNA]</scope>
    <source>
        <tissue evidence="3">Rhizome</tissue>
    </source>
</reference>
<feature type="domain" description="Conserved oligomeric Golgi complex subunit 5 N-terminal" evidence="2">
    <location>
        <begin position="52"/>
        <end position="131"/>
    </location>
</feature>
<comment type="caution">
    <text evidence="3">The sequence shown here is derived from an EMBL/GenBank/DDBJ whole genome shotgun (WGS) entry which is preliminary data.</text>
</comment>
<gene>
    <name evidence="3" type="ORF">ZIOFF_074102</name>
</gene>
<evidence type="ECO:0000259" key="2">
    <source>
        <dbReference type="Pfam" id="PF10392"/>
    </source>
</evidence>
<dbReference type="GO" id="GO:0017119">
    <property type="term" value="C:Golgi transport complex"/>
    <property type="evidence" value="ECO:0007669"/>
    <property type="project" value="InterPro"/>
</dbReference>
<evidence type="ECO:0000313" key="4">
    <source>
        <dbReference type="Proteomes" id="UP000734854"/>
    </source>
</evidence>
<dbReference type="GO" id="GO:0006891">
    <property type="term" value="P:intra-Golgi vesicle-mediated transport"/>
    <property type="evidence" value="ECO:0007669"/>
    <property type="project" value="InterPro"/>
</dbReference>
<evidence type="ECO:0000313" key="3">
    <source>
        <dbReference type="EMBL" id="KAG6469387.1"/>
    </source>
</evidence>
<organism evidence="3 4">
    <name type="scientific">Zingiber officinale</name>
    <name type="common">Ginger</name>
    <name type="synonym">Amomum zingiber</name>
    <dbReference type="NCBI Taxonomy" id="94328"/>
    <lineage>
        <taxon>Eukaryota</taxon>
        <taxon>Viridiplantae</taxon>
        <taxon>Streptophyta</taxon>
        <taxon>Embryophyta</taxon>
        <taxon>Tracheophyta</taxon>
        <taxon>Spermatophyta</taxon>
        <taxon>Magnoliopsida</taxon>
        <taxon>Liliopsida</taxon>
        <taxon>Zingiberales</taxon>
        <taxon>Zingiberaceae</taxon>
        <taxon>Zingiber</taxon>
    </lineage>
</organism>